<protein>
    <submittedName>
        <fullName evidence="1">DUF1800 family protein</fullName>
    </submittedName>
</protein>
<dbReference type="Pfam" id="PF08811">
    <property type="entry name" value="DUF1800"/>
    <property type="match status" value="1"/>
</dbReference>
<evidence type="ECO:0000313" key="1">
    <source>
        <dbReference type="EMBL" id="XCD18452.1"/>
    </source>
</evidence>
<dbReference type="EMBL" id="CP115921">
    <property type="protein sequence ID" value="XCD18452.1"/>
    <property type="molecule type" value="Genomic_DNA"/>
</dbReference>
<dbReference type="KEGG" id="vck:PG915_16895"/>
<sequence length="499" mass="55759">MDGLSYKQASKFLDASTMGIKKGDIEEFISTNDRNAWLDEQIGTQCAPHVEQTLYQQQQRGESSVTQEMRVCAWFDLALWDDAQLRQRMAFALSQILVVGDRDAQLAPYPLELAHYYDLLSQYAFEDYKTLLYHITRSPIMGHFLTMVGNLPTSETGVNPDQNYARELMQLFTIGLNKVNEDGTLAVAPDGNPIANYDDADVENMARVFTGWFMSNGSMSEPMVANDVYHDSDAKSILGQEFPAGVSAEQELDSVLNLLVNHPCTAPNISTLLIKRFVTSNPEPAYVQRVARVFKQTGGNLGQVIKAILLDDVVLNESSLYRAKLREPILAMTYLYRALDCRPGGGADVTPNAMLYQESFGQYPLGSPSVFNFYSPDFIPSGELGELGLFAPELEIIDWNQTVKMSNIAWKLVTENGYKTSSNSSAELYPDVSDFVSVASDYPQLISLIANRFFDGDIPPDIAPRFEGLWNAKSNNNKPYAISAMLYFSFVSHHFMVEE</sequence>
<dbReference type="InterPro" id="IPR014917">
    <property type="entry name" value="DUF1800"/>
</dbReference>
<name>A0AAU8BRL9_9VIBR</name>
<accession>A0AAU8BRL9</accession>
<reference evidence="1" key="1">
    <citation type="submission" date="2023-01" db="EMBL/GenBank/DDBJ databases">
        <title>Vibrio sp. CB1-14 genome sequencing.</title>
        <authorList>
            <person name="Otstavnykh N."/>
            <person name="Isaeva M."/>
            <person name="Meleshko D."/>
        </authorList>
    </citation>
    <scope>NUCLEOTIDE SEQUENCE</scope>
    <source>
        <strain evidence="1">CB1-14</strain>
    </source>
</reference>
<dbReference type="RefSeq" id="WP_353499595.1">
    <property type="nucleotide sequence ID" value="NZ_CP115921.1"/>
</dbReference>
<dbReference type="AlphaFoldDB" id="A0AAU8BRL9"/>
<organism evidence="1">
    <name type="scientific">Vibrio chaetopteri</name>
    <dbReference type="NCBI Taxonomy" id="3016528"/>
    <lineage>
        <taxon>Bacteria</taxon>
        <taxon>Pseudomonadati</taxon>
        <taxon>Pseudomonadota</taxon>
        <taxon>Gammaproteobacteria</taxon>
        <taxon>Vibrionales</taxon>
        <taxon>Vibrionaceae</taxon>
        <taxon>Vibrio</taxon>
    </lineage>
</organism>
<gene>
    <name evidence="1" type="ORF">PG915_16895</name>
</gene>
<proteinExistence type="predicted"/>